<evidence type="ECO:0000256" key="1">
    <source>
        <dbReference type="SAM" id="MobiDB-lite"/>
    </source>
</evidence>
<feature type="compositionally biased region" description="Basic and acidic residues" evidence="1">
    <location>
        <begin position="26"/>
        <end position="46"/>
    </location>
</feature>
<dbReference type="SUPFAM" id="SSF51735">
    <property type="entry name" value="NAD(P)-binding Rossmann-fold domains"/>
    <property type="match status" value="1"/>
</dbReference>
<proteinExistence type="predicted"/>
<dbReference type="Proteomes" id="UP001151760">
    <property type="component" value="Unassembled WGS sequence"/>
</dbReference>
<keyword evidence="3" id="KW-1185">Reference proteome</keyword>
<sequence>MASRGEEGMKKKAVALGLVPAIRSGEKQPHMYRTSGDRQRVLSSDKKNKKLKHTDSNLETPSVAGIINSGAEGFQKLFFGQEEIAIPIHSTIEAACAAHPTANVFINFASFRSAAASSKLALKQPTIRVLAIIAEGVPESDTKELISYARSNNKVRDSIIG</sequence>
<evidence type="ECO:0000313" key="3">
    <source>
        <dbReference type="Proteomes" id="UP001151760"/>
    </source>
</evidence>
<reference evidence="2" key="2">
    <citation type="submission" date="2022-01" db="EMBL/GenBank/DDBJ databases">
        <authorList>
            <person name="Yamashiro T."/>
            <person name="Shiraishi A."/>
            <person name="Satake H."/>
            <person name="Nakayama K."/>
        </authorList>
    </citation>
    <scope>NUCLEOTIDE SEQUENCE</scope>
</reference>
<reference evidence="2" key="1">
    <citation type="journal article" date="2022" name="Int. J. Mol. Sci.">
        <title>Draft Genome of Tanacetum Coccineum: Genomic Comparison of Closely Related Tanacetum-Family Plants.</title>
        <authorList>
            <person name="Yamashiro T."/>
            <person name="Shiraishi A."/>
            <person name="Nakayama K."/>
            <person name="Satake H."/>
        </authorList>
    </citation>
    <scope>NUCLEOTIDE SEQUENCE</scope>
</reference>
<organism evidence="2 3">
    <name type="scientific">Tanacetum coccineum</name>
    <dbReference type="NCBI Taxonomy" id="301880"/>
    <lineage>
        <taxon>Eukaryota</taxon>
        <taxon>Viridiplantae</taxon>
        <taxon>Streptophyta</taxon>
        <taxon>Embryophyta</taxon>
        <taxon>Tracheophyta</taxon>
        <taxon>Spermatophyta</taxon>
        <taxon>Magnoliopsida</taxon>
        <taxon>eudicotyledons</taxon>
        <taxon>Gunneridae</taxon>
        <taxon>Pentapetalae</taxon>
        <taxon>asterids</taxon>
        <taxon>campanulids</taxon>
        <taxon>Asterales</taxon>
        <taxon>Asteraceae</taxon>
        <taxon>Asteroideae</taxon>
        <taxon>Anthemideae</taxon>
        <taxon>Anthemidinae</taxon>
        <taxon>Tanacetum</taxon>
    </lineage>
</organism>
<evidence type="ECO:0000313" key="2">
    <source>
        <dbReference type="EMBL" id="GJT44068.1"/>
    </source>
</evidence>
<dbReference type="InterPro" id="IPR002020">
    <property type="entry name" value="Citrate_synthase"/>
</dbReference>
<dbReference type="PANTHER" id="PTHR23118:SF42">
    <property type="entry name" value="ATP-CITRATE SYNTHASE"/>
    <property type="match status" value="1"/>
</dbReference>
<gene>
    <name evidence="2" type="ORF">Tco_0952783</name>
</gene>
<dbReference type="EMBL" id="BQNB010015782">
    <property type="protein sequence ID" value="GJT44068.1"/>
    <property type="molecule type" value="Genomic_DNA"/>
</dbReference>
<protein>
    <submittedName>
        <fullName evidence="2">ATP-citrate synthase beta chain protein 2</fullName>
    </submittedName>
</protein>
<comment type="caution">
    <text evidence="2">The sequence shown here is derived from an EMBL/GenBank/DDBJ whole genome shotgun (WGS) entry which is preliminary data.</text>
</comment>
<accession>A0ABQ5E0V0</accession>
<dbReference type="InterPro" id="IPR036291">
    <property type="entry name" value="NAD(P)-bd_dom_sf"/>
</dbReference>
<feature type="region of interest" description="Disordered" evidence="1">
    <location>
        <begin position="26"/>
        <end position="55"/>
    </location>
</feature>
<name>A0ABQ5E0V0_9ASTR</name>
<dbReference type="Gene3D" id="3.40.50.720">
    <property type="entry name" value="NAD(P)-binding Rossmann-like Domain"/>
    <property type="match status" value="1"/>
</dbReference>
<dbReference type="PANTHER" id="PTHR23118">
    <property type="entry name" value="ATP-CITRATE SYNTHASE"/>
    <property type="match status" value="1"/>
</dbReference>